<dbReference type="InterPro" id="IPR032427">
    <property type="entry name" value="P22_portal"/>
</dbReference>
<evidence type="ECO:0000256" key="2">
    <source>
        <dbReference type="SAM" id="MobiDB-lite"/>
    </source>
</evidence>
<dbReference type="Proteomes" id="UP000177876">
    <property type="component" value="Unassembled WGS sequence"/>
</dbReference>
<evidence type="ECO:0008006" key="5">
    <source>
        <dbReference type="Google" id="ProtNLM"/>
    </source>
</evidence>
<feature type="coiled-coil region" evidence="1">
    <location>
        <begin position="641"/>
        <end position="668"/>
    </location>
</feature>
<comment type="caution">
    <text evidence="3">The sequence shown here is derived from an EMBL/GenBank/DDBJ whole genome shotgun (WGS) entry which is preliminary data.</text>
</comment>
<sequence>MTATGQEAPPRPASTVTVSDLVSWYDESERASDDWRRNATLWRQYYDGVQWTAKEKTDLDERGQPCITINMIAPKVNYLVGGEIASRIDPKALPVTPHEDAAANAVTDALRVASGRQQARFDQVRTMVAGEIFVEGLSGAVLGIDPSNPKTPKITLGHTPADRLFWDPHSRDIWFSDAAYIGFATWMSLESAQDKYADKADELATAVSRSNESGTYHEDRPSDFWYDKKERRIKVLEVYWREGGEWWFAHYVANAEEALVGPSRVPFVDDQGKTWCPLIMVRAYLDGDNDARGIVADLISPQDSLNKHKSKTLHAINSNRVLHEDGALVPNAKEFATQMANPDGLPRVRPGALANGSVQIEKGTELAQVNVALMQEAKADIDAIGPSAQQLVESASSSGVSVFRRKDIANIPLRPLYANLQEWTRDVFTGMWWLIRQFWTADMWLRVEDDDEKQGYRYTRLNETSTVGARVKSLVDEGVELPLAMEMAGLDDMMIGMLLSQASQMAQQAVVAQAQQMGAQSPDQVPPEMQQQMRKAAETMATEAVLSAPQMRMPFVANNVSQIGVDIEISSTPDVGIVQQEQFEILADMAGKGTFNPAVMPTPIMRMLVKSSQLRDKDKLLRELDKLSQPQQDPAAAQAQAMQIQMQMQSMQAELAKTMAEVEQIKAQTAKTVAEIPAVETAAKLDEARTVMHSIEAGRASVPNINPEPTGTGTQRNMRQ</sequence>
<keyword evidence="1" id="KW-0175">Coiled coil</keyword>
<dbReference type="EMBL" id="MELK01000023">
    <property type="protein sequence ID" value="OFW58436.1"/>
    <property type="molecule type" value="Genomic_DNA"/>
</dbReference>
<accession>A0A1F2WNL7</accession>
<feature type="compositionally biased region" description="Polar residues" evidence="2">
    <location>
        <begin position="703"/>
        <end position="720"/>
    </location>
</feature>
<protein>
    <recommendedName>
        <fullName evidence="5">Portal protein</fullName>
    </recommendedName>
</protein>
<dbReference type="Pfam" id="PF16510">
    <property type="entry name" value="P22_portal"/>
    <property type="match status" value="2"/>
</dbReference>
<proteinExistence type="predicted"/>
<evidence type="ECO:0000313" key="4">
    <source>
        <dbReference type="Proteomes" id="UP000177876"/>
    </source>
</evidence>
<dbReference type="AlphaFoldDB" id="A0A1F2WNL7"/>
<name>A0A1F2WNL7_9ACTN</name>
<gene>
    <name evidence="3" type="ORF">A2Y75_01625</name>
</gene>
<evidence type="ECO:0000313" key="3">
    <source>
        <dbReference type="EMBL" id="OFW58436.1"/>
    </source>
</evidence>
<reference evidence="3 4" key="1">
    <citation type="journal article" date="2016" name="Nat. Commun.">
        <title>Thousands of microbial genomes shed light on interconnected biogeochemical processes in an aquifer system.</title>
        <authorList>
            <person name="Anantharaman K."/>
            <person name="Brown C.T."/>
            <person name="Hug L.A."/>
            <person name="Sharon I."/>
            <person name="Castelle C.J."/>
            <person name="Probst A.J."/>
            <person name="Thomas B.C."/>
            <person name="Singh A."/>
            <person name="Wilkins M.J."/>
            <person name="Karaoz U."/>
            <person name="Brodie E.L."/>
            <person name="Williams K.H."/>
            <person name="Hubbard S.S."/>
            <person name="Banfield J.F."/>
        </authorList>
    </citation>
    <scope>NUCLEOTIDE SEQUENCE [LARGE SCALE GENOMIC DNA]</scope>
</reference>
<dbReference type="STRING" id="1797197.A2Y75_01625"/>
<organism evidence="3 4">
    <name type="scientific">Candidatus Solincola sediminis</name>
    <dbReference type="NCBI Taxonomy" id="1797199"/>
    <lineage>
        <taxon>Bacteria</taxon>
        <taxon>Bacillati</taxon>
        <taxon>Actinomycetota</taxon>
        <taxon>Candidatus Geothermincolia</taxon>
        <taxon>Candidatus Geothermincolales</taxon>
        <taxon>Candidatus Geothermincolaceae</taxon>
        <taxon>Candidatus Solincola</taxon>
    </lineage>
</organism>
<evidence type="ECO:0000256" key="1">
    <source>
        <dbReference type="SAM" id="Coils"/>
    </source>
</evidence>
<feature type="region of interest" description="Disordered" evidence="2">
    <location>
        <begin position="699"/>
        <end position="720"/>
    </location>
</feature>